<evidence type="ECO:0000313" key="5">
    <source>
        <dbReference type="Proteomes" id="UP000095662"/>
    </source>
</evidence>
<evidence type="ECO:0000313" key="4">
    <source>
        <dbReference type="EMBL" id="CUQ86659.1"/>
    </source>
</evidence>
<dbReference type="SMART" id="SM00382">
    <property type="entry name" value="AAA"/>
    <property type="match status" value="2"/>
</dbReference>
<evidence type="ECO:0000256" key="1">
    <source>
        <dbReference type="ARBA" id="ARBA00022741"/>
    </source>
</evidence>
<dbReference type="InterPro" id="IPR017871">
    <property type="entry name" value="ABC_transporter-like_CS"/>
</dbReference>
<name>A0A174ZP27_9FIRM</name>
<sequence>MSIINVNNLTYYYDGCDEAVYENVSFTLDTTWKTGLIGRNGRGKTTLLKLLTGELENGGAVNTKAEFLYFPFDVEDKNMTGGELIGIICPEVQEWEVIRELSYMGTDCEILYRPFSTLSGGEQTRLLLCLLFLRDNAFLLIDEPTNCLDLDAREAIGDYLKTKSGFILVSHDRDLLDKCTDHILSLNRSDTEIINGNYSVWKENFDRKEANERMRDKKLKSEIGHLKAAAERSKKWADTAEGRKIGIDPTKTEKSPDRRAIEGAKAKAMMKRMKAVESRRQTAIDEKSELLKNREYIDTLKIPSIKAKSATVLSVQNLVPYYCDYCDNDNGNALCEPVSFTLSDGERLCLSGKNGCGKSTILKIIAGADISYSGSIAKAPGLKISVLPQDTEGLCGTLDEFSERLGVDAELVRAILAKLGFSRRELISRTENLSAGQKKKVLIAGSLATPANLYIWDEPLNFVDIISRIQLERLLGANTPTMLLAEHDRYFCENTGTKRLYITKG</sequence>
<evidence type="ECO:0000259" key="3">
    <source>
        <dbReference type="PROSITE" id="PS50893"/>
    </source>
</evidence>
<dbReference type="NCBIfam" id="NF000355">
    <property type="entry name" value="ribo_prot_ABC_F"/>
    <property type="match status" value="1"/>
</dbReference>
<dbReference type="Proteomes" id="UP000095662">
    <property type="component" value="Unassembled WGS sequence"/>
</dbReference>
<keyword evidence="1" id="KW-0547">Nucleotide-binding</keyword>
<feature type="domain" description="ABC transporter" evidence="3">
    <location>
        <begin position="313"/>
        <end position="505"/>
    </location>
</feature>
<dbReference type="STRING" id="39492.ERS852540_01345"/>
<reference evidence="4 5" key="1">
    <citation type="submission" date="2015-09" db="EMBL/GenBank/DDBJ databases">
        <authorList>
            <consortium name="Pathogen Informatics"/>
        </authorList>
    </citation>
    <scope>NUCLEOTIDE SEQUENCE [LARGE SCALE GENOMIC DNA]</scope>
    <source>
        <strain evidence="4 5">2789STDY5834928</strain>
    </source>
</reference>
<accession>A0A174ZP27</accession>
<protein>
    <submittedName>
        <fullName evidence="4">Uncharacterized ABC transporter ATP-binding protein YheS</fullName>
    </submittedName>
</protein>
<proteinExistence type="predicted"/>
<dbReference type="OrthoDB" id="9801441at2"/>
<dbReference type="PANTHER" id="PTHR42855">
    <property type="entry name" value="ABC TRANSPORTER ATP-BINDING SUBUNIT"/>
    <property type="match status" value="1"/>
</dbReference>
<dbReference type="PROSITE" id="PS00211">
    <property type="entry name" value="ABC_TRANSPORTER_1"/>
    <property type="match status" value="2"/>
</dbReference>
<dbReference type="CDD" id="cd03221">
    <property type="entry name" value="ABCF_EF-3"/>
    <property type="match status" value="1"/>
</dbReference>
<feature type="domain" description="ABC transporter" evidence="3">
    <location>
        <begin position="4"/>
        <end position="213"/>
    </location>
</feature>
<gene>
    <name evidence="4" type="primary">yheS_2</name>
    <name evidence="4" type="ORF">ERS852540_01345</name>
</gene>
<dbReference type="PROSITE" id="PS50893">
    <property type="entry name" value="ABC_TRANSPORTER_2"/>
    <property type="match status" value="2"/>
</dbReference>
<dbReference type="GO" id="GO:0016887">
    <property type="term" value="F:ATP hydrolysis activity"/>
    <property type="evidence" value="ECO:0007669"/>
    <property type="project" value="InterPro"/>
</dbReference>
<dbReference type="Gene3D" id="3.40.50.300">
    <property type="entry name" value="P-loop containing nucleotide triphosphate hydrolases"/>
    <property type="match status" value="2"/>
</dbReference>
<dbReference type="InterPro" id="IPR027417">
    <property type="entry name" value="P-loop_NTPase"/>
</dbReference>
<dbReference type="InterPro" id="IPR051309">
    <property type="entry name" value="ABCF_ATPase"/>
</dbReference>
<dbReference type="SUPFAM" id="SSF52540">
    <property type="entry name" value="P-loop containing nucleoside triphosphate hydrolases"/>
    <property type="match status" value="2"/>
</dbReference>
<dbReference type="Pfam" id="PF00005">
    <property type="entry name" value="ABC_tran"/>
    <property type="match status" value="2"/>
</dbReference>
<dbReference type="PANTHER" id="PTHR42855:SF2">
    <property type="entry name" value="DRUG RESISTANCE ABC TRANSPORTER,ATP-BINDING PROTEIN"/>
    <property type="match status" value="1"/>
</dbReference>
<keyword evidence="2 4" id="KW-0067">ATP-binding</keyword>
<dbReference type="GO" id="GO:0005524">
    <property type="term" value="F:ATP binding"/>
    <property type="evidence" value="ECO:0007669"/>
    <property type="project" value="UniProtKB-KW"/>
</dbReference>
<organism evidence="4 5">
    <name type="scientific">[Eubacterium] siraeum</name>
    <dbReference type="NCBI Taxonomy" id="39492"/>
    <lineage>
        <taxon>Bacteria</taxon>
        <taxon>Bacillati</taxon>
        <taxon>Bacillota</taxon>
        <taxon>Clostridia</taxon>
        <taxon>Eubacteriales</taxon>
        <taxon>Oscillospiraceae</taxon>
        <taxon>Oscillospiraceae incertae sedis</taxon>
    </lineage>
</organism>
<dbReference type="EMBL" id="CZBY01000009">
    <property type="protein sequence ID" value="CUQ86659.1"/>
    <property type="molecule type" value="Genomic_DNA"/>
</dbReference>
<dbReference type="AlphaFoldDB" id="A0A174ZP27"/>
<dbReference type="InterPro" id="IPR003439">
    <property type="entry name" value="ABC_transporter-like_ATP-bd"/>
</dbReference>
<evidence type="ECO:0000256" key="2">
    <source>
        <dbReference type="ARBA" id="ARBA00022840"/>
    </source>
</evidence>
<dbReference type="InterPro" id="IPR003593">
    <property type="entry name" value="AAA+_ATPase"/>
</dbReference>